<name>A0ABQ1M088_9BACT</name>
<proteinExistence type="predicted"/>
<evidence type="ECO:0000313" key="1">
    <source>
        <dbReference type="EMBL" id="GGC31541.1"/>
    </source>
</evidence>
<accession>A0ABQ1M088</accession>
<keyword evidence="2" id="KW-1185">Reference proteome</keyword>
<reference evidence="2" key="1">
    <citation type="journal article" date="2019" name="Int. J. Syst. Evol. Microbiol.">
        <title>The Global Catalogue of Microorganisms (GCM) 10K type strain sequencing project: providing services to taxonomists for standard genome sequencing and annotation.</title>
        <authorList>
            <consortium name="The Broad Institute Genomics Platform"/>
            <consortium name="The Broad Institute Genome Sequencing Center for Infectious Disease"/>
            <person name="Wu L."/>
            <person name="Ma J."/>
        </authorList>
    </citation>
    <scope>NUCLEOTIDE SEQUENCE [LARGE SCALE GENOMIC DNA]</scope>
    <source>
        <strain evidence="2">CGMCC 1.12479</strain>
    </source>
</reference>
<gene>
    <name evidence="1" type="ORF">GCM10010993_08140</name>
</gene>
<comment type="caution">
    <text evidence="1">The sequence shown here is derived from an EMBL/GenBank/DDBJ whole genome shotgun (WGS) entry which is preliminary data.</text>
</comment>
<evidence type="ECO:0000313" key="2">
    <source>
        <dbReference type="Proteomes" id="UP000635885"/>
    </source>
</evidence>
<protein>
    <submittedName>
        <fullName evidence="1">Uncharacterized protein</fullName>
    </submittedName>
</protein>
<dbReference type="Proteomes" id="UP000635885">
    <property type="component" value="Unassembled WGS sequence"/>
</dbReference>
<sequence>MYELEEGVKGFERMKAKGKKRLRFIMVKRFMVKCKIVKKVFLVALWRGWDEVEPSDDYGRYEN</sequence>
<dbReference type="EMBL" id="BMFD01000002">
    <property type="protein sequence ID" value="GGC31541.1"/>
    <property type="molecule type" value="Genomic_DNA"/>
</dbReference>
<organism evidence="1 2">
    <name type="scientific">Belliella aquatica</name>
    <dbReference type="NCBI Taxonomy" id="1323734"/>
    <lineage>
        <taxon>Bacteria</taxon>
        <taxon>Pseudomonadati</taxon>
        <taxon>Bacteroidota</taxon>
        <taxon>Cytophagia</taxon>
        <taxon>Cytophagales</taxon>
        <taxon>Cyclobacteriaceae</taxon>
        <taxon>Belliella</taxon>
    </lineage>
</organism>